<dbReference type="EMBL" id="MAKX01000013">
    <property type="protein sequence ID" value="OCK42605.1"/>
    <property type="molecule type" value="Genomic_DNA"/>
</dbReference>
<reference evidence="1 2" key="1">
    <citation type="submission" date="2016-06" db="EMBL/GenBank/DDBJ databases">
        <title>Draft Genome Sequence of Tenacibaculum soleae UCD-KL19.</title>
        <authorList>
            <person name="Eisen J.A."/>
            <person name="Coil D.A."/>
            <person name="Lujan K.M."/>
        </authorList>
    </citation>
    <scope>NUCLEOTIDE SEQUENCE [LARGE SCALE GENOMIC DNA]</scope>
    <source>
        <strain evidence="1 2">UCD-KL19</strain>
    </source>
</reference>
<proteinExistence type="predicted"/>
<dbReference type="Proteomes" id="UP000093186">
    <property type="component" value="Unassembled WGS sequence"/>
</dbReference>
<accession>A0A1B9XYH2</accession>
<sequence>MSTQNTSITLKEILLGISESLNEAQHQLRNAAPYDEYGRPNTLYTLPYLDFTLQVETELETSSTTDGTYNQSKGYGKYSMAEMPYSPAPMMTYRPVNKTTSATESDKITSSISGRFVAIAPNDGLPQLIIEAIPKQTNTSNIYDIEVAIFNSAGEKIPGALVEFNYNRDKTILLNTNSVLNHNTNFVKQGEVITDINGIAVNTIQIDTTDYNAKNTIQIDINVGTVFTKISIQKH</sequence>
<evidence type="ECO:0000313" key="2">
    <source>
        <dbReference type="Proteomes" id="UP000093186"/>
    </source>
</evidence>
<comment type="caution">
    <text evidence="1">The sequence shown here is derived from an EMBL/GenBank/DDBJ whole genome shotgun (WGS) entry which is preliminary data.</text>
</comment>
<organism evidence="1 2">
    <name type="scientific">Tenacibaculum soleae</name>
    <dbReference type="NCBI Taxonomy" id="447689"/>
    <lineage>
        <taxon>Bacteria</taxon>
        <taxon>Pseudomonadati</taxon>
        <taxon>Bacteroidota</taxon>
        <taxon>Flavobacteriia</taxon>
        <taxon>Flavobacteriales</taxon>
        <taxon>Flavobacteriaceae</taxon>
        <taxon>Tenacibaculum</taxon>
    </lineage>
</organism>
<protein>
    <submittedName>
        <fullName evidence="1">Uncharacterized protein</fullName>
    </submittedName>
</protein>
<evidence type="ECO:0000313" key="1">
    <source>
        <dbReference type="EMBL" id="OCK42605.1"/>
    </source>
</evidence>
<dbReference type="STRING" id="447689.BA195_10555"/>
<dbReference type="OrthoDB" id="1187245at2"/>
<gene>
    <name evidence="1" type="ORF">BA195_10555</name>
</gene>
<dbReference type="AlphaFoldDB" id="A0A1B9XYH2"/>
<dbReference type="RefSeq" id="WP_068705321.1">
    <property type="nucleotide sequence ID" value="NZ_JAUOSG010000003.1"/>
</dbReference>
<name>A0A1B9XYH2_9FLAO</name>
<keyword evidence="2" id="KW-1185">Reference proteome</keyword>